<protein>
    <submittedName>
        <fullName evidence="1">Uncharacterized protein</fullName>
    </submittedName>
</protein>
<name>A0A0A9G5T7_ARUDO</name>
<evidence type="ECO:0000313" key="1">
    <source>
        <dbReference type="EMBL" id="JAE19862.1"/>
    </source>
</evidence>
<accession>A0A0A9G5T7</accession>
<organism evidence="1">
    <name type="scientific">Arundo donax</name>
    <name type="common">Giant reed</name>
    <name type="synonym">Donax arundinaceus</name>
    <dbReference type="NCBI Taxonomy" id="35708"/>
    <lineage>
        <taxon>Eukaryota</taxon>
        <taxon>Viridiplantae</taxon>
        <taxon>Streptophyta</taxon>
        <taxon>Embryophyta</taxon>
        <taxon>Tracheophyta</taxon>
        <taxon>Spermatophyta</taxon>
        <taxon>Magnoliopsida</taxon>
        <taxon>Liliopsida</taxon>
        <taxon>Poales</taxon>
        <taxon>Poaceae</taxon>
        <taxon>PACMAD clade</taxon>
        <taxon>Arundinoideae</taxon>
        <taxon>Arundineae</taxon>
        <taxon>Arundo</taxon>
    </lineage>
</organism>
<reference evidence="1" key="2">
    <citation type="journal article" date="2015" name="Data Brief">
        <title>Shoot transcriptome of the giant reed, Arundo donax.</title>
        <authorList>
            <person name="Barrero R.A."/>
            <person name="Guerrero F.D."/>
            <person name="Moolhuijzen P."/>
            <person name="Goolsby J.A."/>
            <person name="Tidwell J."/>
            <person name="Bellgard S.E."/>
            <person name="Bellgard M.I."/>
        </authorList>
    </citation>
    <scope>NUCLEOTIDE SEQUENCE</scope>
    <source>
        <tissue evidence="1">Shoot tissue taken approximately 20 cm above the soil surface</tissue>
    </source>
</reference>
<dbReference type="EMBL" id="GBRH01178034">
    <property type="protein sequence ID" value="JAE19862.1"/>
    <property type="molecule type" value="Transcribed_RNA"/>
</dbReference>
<proteinExistence type="predicted"/>
<dbReference type="AlphaFoldDB" id="A0A0A9G5T7"/>
<reference evidence="1" key="1">
    <citation type="submission" date="2014-09" db="EMBL/GenBank/DDBJ databases">
        <authorList>
            <person name="Magalhaes I.L.F."/>
            <person name="Oliveira U."/>
            <person name="Santos F.R."/>
            <person name="Vidigal T.H.D.A."/>
            <person name="Brescovit A.D."/>
            <person name="Santos A.J."/>
        </authorList>
    </citation>
    <scope>NUCLEOTIDE SEQUENCE</scope>
    <source>
        <tissue evidence="1">Shoot tissue taken approximately 20 cm above the soil surface</tissue>
    </source>
</reference>
<sequence>MTVELQDQRLYHTLIKMAGSTANFPVTAQEGCLSQAHSQQLLKNGVLRHLAFLLGVRFRMLIHLIY</sequence>